<comment type="caution">
    <text evidence="1">The sequence shown here is derived from an EMBL/GenBank/DDBJ whole genome shotgun (WGS) entry which is preliminary data.</text>
</comment>
<dbReference type="EMBL" id="CAJNOK010024239">
    <property type="protein sequence ID" value="CAF1374001.1"/>
    <property type="molecule type" value="Genomic_DNA"/>
</dbReference>
<dbReference type="EMBL" id="CAJOBA010045913">
    <property type="protein sequence ID" value="CAF4182935.1"/>
    <property type="molecule type" value="Genomic_DNA"/>
</dbReference>
<evidence type="ECO:0000313" key="1">
    <source>
        <dbReference type="EMBL" id="CAF1374001.1"/>
    </source>
</evidence>
<dbReference type="AlphaFoldDB" id="A0A8S2F7A9"/>
<reference evidence="1" key="1">
    <citation type="submission" date="2021-02" db="EMBL/GenBank/DDBJ databases">
        <authorList>
            <person name="Nowell W R."/>
        </authorList>
    </citation>
    <scope>NUCLEOTIDE SEQUENCE</scope>
</reference>
<feature type="non-terminal residue" evidence="1">
    <location>
        <position position="1"/>
    </location>
</feature>
<dbReference type="Proteomes" id="UP000677228">
    <property type="component" value="Unassembled WGS sequence"/>
</dbReference>
<protein>
    <submittedName>
        <fullName evidence="1">Uncharacterized protein</fullName>
    </submittedName>
</protein>
<organism evidence="1 3">
    <name type="scientific">Didymodactylos carnosus</name>
    <dbReference type="NCBI Taxonomy" id="1234261"/>
    <lineage>
        <taxon>Eukaryota</taxon>
        <taxon>Metazoa</taxon>
        <taxon>Spiralia</taxon>
        <taxon>Gnathifera</taxon>
        <taxon>Rotifera</taxon>
        <taxon>Eurotatoria</taxon>
        <taxon>Bdelloidea</taxon>
        <taxon>Philodinida</taxon>
        <taxon>Philodinidae</taxon>
        <taxon>Didymodactylos</taxon>
    </lineage>
</organism>
<evidence type="ECO:0000313" key="2">
    <source>
        <dbReference type="EMBL" id="CAF4182935.1"/>
    </source>
</evidence>
<evidence type="ECO:0000313" key="3">
    <source>
        <dbReference type="Proteomes" id="UP000677228"/>
    </source>
</evidence>
<sequence length="150" mass="17160">ILQYEIDNKKIPLKLIFQKLEYLLNVKYLILDYSVNQNTLDNVFVNFVRDQQDYHSTNAQTSTESKRKLTKQKDIHGIIDDTFDDGSFVVYKRTVSETKLNINSLDLSPHDNQLSTIAHNANNSINSSIANVNNVCDCQKQSDTSDCTKL</sequence>
<accession>A0A8S2F7A9</accession>
<name>A0A8S2F7A9_9BILA</name>
<gene>
    <name evidence="1" type="ORF">OVA965_LOCUS31800</name>
    <name evidence="2" type="ORF">TMI583_LOCUS32642</name>
</gene>
<dbReference type="Proteomes" id="UP000682733">
    <property type="component" value="Unassembled WGS sequence"/>
</dbReference>
<proteinExistence type="predicted"/>